<reference evidence="1" key="1">
    <citation type="submission" date="2019-06" db="EMBL/GenBank/DDBJ databases">
        <authorList>
            <person name="Murdoch R.W."/>
            <person name="Fathepure B."/>
        </authorList>
    </citation>
    <scope>NUCLEOTIDE SEQUENCE</scope>
</reference>
<evidence type="ECO:0000313" key="1">
    <source>
        <dbReference type="EMBL" id="QEA07958.1"/>
    </source>
</evidence>
<dbReference type="Gene3D" id="3.30.870.10">
    <property type="entry name" value="Endonuclease Chain A"/>
    <property type="match status" value="1"/>
</dbReference>
<dbReference type="EMBL" id="MN079522">
    <property type="protein sequence ID" value="QEA07958.1"/>
    <property type="molecule type" value="Genomic_DNA"/>
</dbReference>
<dbReference type="AlphaFoldDB" id="A0A5B8RIW6"/>
<name>A0A5B8RIW6_9ZZZZ</name>
<dbReference type="SUPFAM" id="SSF56024">
    <property type="entry name" value="Phospholipase D/nuclease"/>
    <property type="match status" value="1"/>
</dbReference>
<proteinExistence type="predicted"/>
<gene>
    <name evidence="1" type="ORF">KBTEX_04324</name>
</gene>
<organism evidence="1">
    <name type="scientific">uncultured organism</name>
    <dbReference type="NCBI Taxonomy" id="155900"/>
    <lineage>
        <taxon>unclassified sequences</taxon>
        <taxon>environmental samples</taxon>
    </lineage>
</organism>
<sequence>MFVGPFNFDARSANLNTESGFLIDSPSLAWRIDEA</sequence>
<protein>
    <submittedName>
        <fullName evidence="1">Uncharacterized protein</fullName>
    </submittedName>
</protein>
<accession>A0A5B8RIW6</accession>